<organism evidence="3 4">
    <name type="scientific">Vanilla planifolia</name>
    <name type="common">Vanilla</name>
    <dbReference type="NCBI Taxonomy" id="51239"/>
    <lineage>
        <taxon>Eukaryota</taxon>
        <taxon>Viridiplantae</taxon>
        <taxon>Streptophyta</taxon>
        <taxon>Embryophyta</taxon>
        <taxon>Tracheophyta</taxon>
        <taxon>Spermatophyta</taxon>
        <taxon>Magnoliopsida</taxon>
        <taxon>Liliopsida</taxon>
        <taxon>Asparagales</taxon>
        <taxon>Orchidaceae</taxon>
        <taxon>Vanilloideae</taxon>
        <taxon>Vanilleae</taxon>
        <taxon>Vanilla</taxon>
    </lineage>
</organism>
<feature type="compositionally biased region" description="Low complexity" evidence="2">
    <location>
        <begin position="19"/>
        <end position="29"/>
    </location>
</feature>
<feature type="region of interest" description="Disordered" evidence="2">
    <location>
        <begin position="1"/>
        <end position="29"/>
    </location>
</feature>
<evidence type="ECO:0000313" key="3">
    <source>
        <dbReference type="EMBL" id="KAG0459996.1"/>
    </source>
</evidence>
<dbReference type="EMBL" id="JADCNM010000012">
    <property type="protein sequence ID" value="KAG0459996.1"/>
    <property type="molecule type" value="Genomic_DNA"/>
</dbReference>
<dbReference type="Proteomes" id="UP000639772">
    <property type="component" value="Chromosome 12"/>
</dbReference>
<evidence type="ECO:0000256" key="1">
    <source>
        <dbReference type="SAM" id="Coils"/>
    </source>
</evidence>
<reference evidence="3 4" key="1">
    <citation type="journal article" date="2020" name="Nat. Food">
        <title>A phased Vanilla planifolia genome enables genetic improvement of flavour and production.</title>
        <authorList>
            <person name="Hasing T."/>
            <person name="Tang H."/>
            <person name="Brym M."/>
            <person name="Khazi F."/>
            <person name="Huang T."/>
            <person name="Chambers A.H."/>
        </authorList>
    </citation>
    <scope>NUCLEOTIDE SEQUENCE [LARGE SCALE GENOMIC DNA]</scope>
    <source>
        <tissue evidence="3">Leaf</tissue>
    </source>
</reference>
<evidence type="ECO:0000313" key="4">
    <source>
        <dbReference type="Proteomes" id="UP000639772"/>
    </source>
</evidence>
<name>A0A835PTD5_VANPL</name>
<accession>A0A835PTD5</accession>
<protein>
    <submittedName>
        <fullName evidence="3">Uncharacterized protein</fullName>
    </submittedName>
</protein>
<feature type="coiled-coil region" evidence="1">
    <location>
        <begin position="59"/>
        <end position="86"/>
    </location>
</feature>
<keyword evidence="1" id="KW-0175">Coiled coil</keyword>
<sequence>MAGRGEGSKKAKVKRDGKAPAASSAAADAAANVNVSVNGEVMTISQYISRSEEVSRRRIGGMRQTLTDLEMQMEGLEAEMSKANGCGD</sequence>
<comment type="caution">
    <text evidence="3">The sequence shown here is derived from an EMBL/GenBank/DDBJ whole genome shotgun (WGS) entry which is preliminary data.</text>
</comment>
<feature type="compositionally biased region" description="Basic and acidic residues" evidence="2">
    <location>
        <begin position="1"/>
        <end position="18"/>
    </location>
</feature>
<proteinExistence type="predicted"/>
<gene>
    <name evidence="3" type="ORF">HPP92_023124</name>
</gene>
<dbReference type="AlphaFoldDB" id="A0A835PTD5"/>
<evidence type="ECO:0000256" key="2">
    <source>
        <dbReference type="SAM" id="MobiDB-lite"/>
    </source>
</evidence>